<evidence type="ECO:0000256" key="8">
    <source>
        <dbReference type="ARBA" id="ARBA00023136"/>
    </source>
</evidence>
<evidence type="ECO:0000256" key="1">
    <source>
        <dbReference type="ARBA" id="ARBA00004225"/>
    </source>
</evidence>
<gene>
    <name evidence="11" type="ORF">POCULU_LOCUS5173</name>
</gene>
<keyword evidence="6" id="KW-1133">Transmembrane helix</keyword>
<evidence type="ECO:0000256" key="6">
    <source>
        <dbReference type="ARBA" id="ARBA00022989"/>
    </source>
</evidence>
<dbReference type="Proteomes" id="UP000789572">
    <property type="component" value="Unassembled WGS sequence"/>
</dbReference>
<dbReference type="GO" id="GO:0031966">
    <property type="term" value="C:mitochondrial membrane"/>
    <property type="evidence" value="ECO:0007669"/>
    <property type="project" value="UniProtKB-SubCell"/>
</dbReference>
<keyword evidence="4 9" id="KW-0812">Transmembrane</keyword>
<keyword evidence="3 10" id="KW-0813">Transport</keyword>
<evidence type="ECO:0000313" key="12">
    <source>
        <dbReference type="Proteomes" id="UP000789572"/>
    </source>
</evidence>
<dbReference type="OrthoDB" id="2139348at2759"/>
<sequence>HLGTLLRETFGGAVWFGAYEYTSGYFLVQKKQANENLTLTKDSLSTGELMFAGAMGGMSYNLLTFPVDSIKSRMQTEEESMKAAGKAFDKQGSVQIARQMYKADGIKAFYKGCGMTVARSAPSSALIFLTYVSASLVFDSRNSLRQFVK</sequence>
<dbReference type="PROSITE" id="PS50920">
    <property type="entry name" value="SOLCAR"/>
    <property type="match status" value="1"/>
</dbReference>
<dbReference type="PANTHER" id="PTHR45624:SF31">
    <property type="entry name" value="MITOCHONDRIAL ORNITHINE TRANSPORTER 1"/>
    <property type="match status" value="1"/>
</dbReference>
<keyword evidence="5" id="KW-0677">Repeat</keyword>
<feature type="repeat" description="Solcar" evidence="9">
    <location>
        <begin position="44"/>
        <end position="137"/>
    </location>
</feature>
<evidence type="ECO:0000256" key="7">
    <source>
        <dbReference type="ARBA" id="ARBA00023128"/>
    </source>
</evidence>
<dbReference type="InterPro" id="IPR018108">
    <property type="entry name" value="MCP_transmembrane"/>
</dbReference>
<dbReference type="Gene3D" id="1.50.40.10">
    <property type="entry name" value="Mitochondrial carrier domain"/>
    <property type="match status" value="1"/>
</dbReference>
<accession>A0A9N9B7P2</accession>
<reference evidence="11" key="1">
    <citation type="submission" date="2021-06" db="EMBL/GenBank/DDBJ databases">
        <authorList>
            <person name="Kallberg Y."/>
            <person name="Tangrot J."/>
            <person name="Rosling A."/>
        </authorList>
    </citation>
    <scope>NUCLEOTIDE SEQUENCE</scope>
    <source>
        <strain evidence="11">IA702</strain>
    </source>
</reference>
<dbReference type="EMBL" id="CAJVPJ010000752">
    <property type="protein sequence ID" value="CAG8554087.1"/>
    <property type="molecule type" value="Genomic_DNA"/>
</dbReference>
<comment type="similarity">
    <text evidence="2 10">Belongs to the mitochondrial carrier (TC 2.A.29) family.</text>
</comment>
<name>A0A9N9B7P2_9GLOM</name>
<dbReference type="GO" id="GO:0000064">
    <property type="term" value="F:L-ornithine transmembrane transporter activity"/>
    <property type="evidence" value="ECO:0007669"/>
    <property type="project" value="TreeGrafter"/>
</dbReference>
<keyword evidence="12" id="KW-1185">Reference proteome</keyword>
<proteinExistence type="inferred from homology"/>
<dbReference type="Pfam" id="PF00153">
    <property type="entry name" value="Mito_carr"/>
    <property type="match status" value="1"/>
</dbReference>
<keyword evidence="7" id="KW-0496">Mitochondrion</keyword>
<dbReference type="GO" id="GO:1990575">
    <property type="term" value="P:mitochondrial L-ornithine transmembrane transport"/>
    <property type="evidence" value="ECO:0007669"/>
    <property type="project" value="TreeGrafter"/>
</dbReference>
<evidence type="ECO:0000256" key="2">
    <source>
        <dbReference type="ARBA" id="ARBA00006375"/>
    </source>
</evidence>
<evidence type="ECO:0000313" key="11">
    <source>
        <dbReference type="EMBL" id="CAG8554087.1"/>
    </source>
</evidence>
<comment type="subcellular location">
    <subcellularLocation>
        <location evidence="1">Mitochondrion membrane</location>
        <topology evidence="1">Multi-pass membrane protein</topology>
    </subcellularLocation>
</comment>
<dbReference type="InterPro" id="IPR050567">
    <property type="entry name" value="Mitochondrial_Carrier"/>
</dbReference>
<evidence type="ECO:0000256" key="3">
    <source>
        <dbReference type="ARBA" id="ARBA00022448"/>
    </source>
</evidence>
<organism evidence="11 12">
    <name type="scientific">Paraglomus occultum</name>
    <dbReference type="NCBI Taxonomy" id="144539"/>
    <lineage>
        <taxon>Eukaryota</taxon>
        <taxon>Fungi</taxon>
        <taxon>Fungi incertae sedis</taxon>
        <taxon>Mucoromycota</taxon>
        <taxon>Glomeromycotina</taxon>
        <taxon>Glomeromycetes</taxon>
        <taxon>Paraglomerales</taxon>
        <taxon>Paraglomeraceae</taxon>
        <taxon>Paraglomus</taxon>
    </lineage>
</organism>
<evidence type="ECO:0000256" key="4">
    <source>
        <dbReference type="ARBA" id="ARBA00022692"/>
    </source>
</evidence>
<dbReference type="AlphaFoldDB" id="A0A9N9B7P2"/>
<evidence type="ECO:0000256" key="9">
    <source>
        <dbReference type="PROSITE-ProRule" id="PRU00282"/>
    </source>
</evidence>
<evidence type="ECO:0000256" key="5">
    <source>
        <dbReference type="ARBA" id="ARBA00022737"/>
    </source>
</evidence>
<evidence type="ECO:0000256" key="10">
    <source>
        <dbReference type="RuleBase" id="RU000488"/>
    </source>
</evidence>
<feature type="non-terminal residue" evidence="11">
    <location>
        <position position="1"/>
    </location>
</feature>
<protein>
    <submittedName>
        <fullName evidence="11">10483_t:CDS:1</fullName>
    </submittedName>
</protein>
<keyword evidence="8 9" id="KW-0472">Membrane</keyword>
<dbReference type="InterPro" id="IPR023395">
    <property type="entry name" value="MCP_dom_sf"/>
</dbReference>
<dbReference type="SUPFAM" id="SSF103506">
    <property type="entry name" value="Mitochondrial carrier"/>
    <property type="match status" value="1"/>
</dbReference>
<dbReference type="PANTHER" id="PTHR45624">
    <property type="entry name" value="MITOCHONDRIAL BASIC AMINO ACIDS TRANSPORTER-RELATED"/>
    <property type="match status" value="1"/>
</dbReference>
<comment type="caution">
    <text evidence="11">The sequence shown here is derived from an EMBL/GenBank/DDBJ whole genome shotgun (WGS) entry which is preliminary data.</text>
</comment>